<gene>
    <name evidence="9" type="ORF">Slati_0975400</name>
</gene>
<protein>
    <submittedName>
        <fullName evidence="9">Disease resistance protein SUMM2</fullName>
    </submittedName>
</protein>
<keyword evidence="3" id="KW-0677">Repeat</keyword>
<dbReference type="GO" id="GO:0005524">
    <property type="term" value="F:ATP binding"/>
    <property type="evidence" value="ECO:0007669"/>
    <property type="project" value="UniProtKB-KW"/>
</dbReference>
<dbReference type="FunFam" id="1.10.10.10:FF:000322">
    <property type="entry name" value="Probable disease resistance protein At1g63360"/>
    <property type="match status" value="1"/>
</dbReference>
<dbReference type="InterPro" id="IPR032675">
    <property type="entry name" value="LRR_dom_sf"/>
</dbReference>
<reference evidence="9" key="2">
    <citation type="journal article" date="2024" name="Plant">
        <title>Genomic evolution and insights into agronomic trait innovations of Sesamum species.</title>
        <authorList>
            <person name="Miao H."/>
            <person name="Wang L."/>
            <person name="Qu L."/>
            <person name="Liu H."/>
            <person name="Sun Y."/>
            <person name="Le M."/>
            <person name="Wang Q."/>
            <person name="Wei S."/>
            <person name="Zheng Y."/>
            <person name="Lin W."/>
            <person name="Duan Y."/>
            <person name="Cao H."/>
            <person name="Xiong S."/>
            <person name="Wang X."/>
            <person name="Wei L."/>
            <person name="Li C."/>
            <person name="Ma Q."/>
            <person name="Ju M."/>
            <person name="Zhao R."/>
            <person name="Li G."/>
            <person name="Mu C."/>
            <person name="Tian Q."/>
            <person name="Mei H."/>
            <person name="Zhang T."/>
            <person name="Gao T."/>
            <person name="Zhang H."/>
        </authorList>
    </citation>
    <scope>NUCLEOTIDE SEQUENCE</scope>
    <source>
        <strain evidence="9">KEN1</strain>
    </source>
</reference>
<keyword evidence="4" id="KW-0547">Nucleotide-binding</keyword>
<dbReference type="SUPFAM" id="SSF52058">
    <property type="entry name" value="L domain-like"/>
    <property type="match status" value="2"/>
</dbReference>
<feature type="domain" description="Disease resistance protein winged helix" evidence="7">
    <location>
        <begin position="75"/>
        <end position="146"/>
    </location>
</feature>
<dbReference type="Gene3D" id="1.10.10.10">
    <property type="entry name" value="Winged helix-like DNA-binding domain superfamily/Winged helix DNA-binding domain"/>
    <property type="match status" value="1"/>
</dbReference>
<organism evidence="9">
    <name type="scientific">Sesamum latifolium</name>
    <dbReference type="NCBI Taxonomy" id="2727402"/>
    <lineage>
        <taxon>Eukaryota</taxon>
        <taxon>Viridiplantae</taxon>
        <taxon>Streptophyta</taxon>
        <taxon>Embryophyta</taxon>
        <taxon>Tracheophyta</taxon>
        <taxon>Spermatophyta</taxon>
        <taxon>Magnoliopsida</taxon>
        <taxon>eudicotyledons</taxon>
        <taxon>Gunneridae</taxon>
        <taxon>Pentapetalae</taxon>
        <taxon>asterids</taxon>
        <taxon>lamiids</taxon>
        <taxon>Lamiales</taxon>
        <taxon>Pedaliaceae</taxon>
        <taxon>Sesamum</taxon>
    </lineage>
</organism>
<dbReference type="Gene3D" id="3.80.10.10">
    <property type="entry name" value="Ribonuclease Inhibitor"/>
    <property type="match status" value="3"/>
</dbReference>
<accession>A0AAW2XTY2</accession>
<evidence type="ECO:0000256" key="5">
    <source>
        <dbReference type="ARBA" id="ARBA00022821"/>
    </source>
</evidence>
<dbReference type="InterPro" id="IPR056789">
    <property type="entry name" value="LRR_R13L1-DRL21"/>
</dbReference>
<dbReference type="InterPro" id="IPR027417">
    <property type="entry name" value="P-loop_NTPase"/>
</dbReference>
<dbReference type="InterPro" id="IPR036388">
    <property type="entry name" value="WH-like_DNA-bd_sf"/>
</dbReference>
<evidence type="ECO:0000313" key="9">
    <source>
        <dbReference type="EMBL" id="KAL0456362.1"/>
    </source>
</evidence>
<dbReference type="Gene3D" id="1.10.8.430">
    <property type="entry name" value="Helical domain of apoptotic protease-activating factors"/>
    <property type="match status" value="1"/>
</dbReference>
<evidence type="ECO:0000256" key="6">
    <source>
        <dbReference type="ARBA" id="ARBA00022840"/>
    </source>
</evidence>
<feature type="domain" description="R13L1/DRL21-like LRR repeat region" evidence="8">
    <location>
        <begin position="250"/>
        <end position="375"/>
    </location>
</feature>
<evidence type="ECO:0000256" key="4">
    <source>
        <dbReference type="ARBA" id="ARBA00022741"/>
    </source>
</evidence>
<reference evidence="9" key="1">
    <citation type="submission" date="2020-06" db="EMBL/GenBank/DDBJ databases">
        <authorList>
            <person name="Li T."/>
            <person name="Hu X."/>
            <person name="Zhang T."/>
            <person name="Song X."/>
            <person name="Zhang H."/>
            <person name="Dai N."/>
            <person name="Sheng W."/>
            <person name="Hou X."/>
            <person name="Wei L."/>
        </authorList>
    </citation>
    <scope>NUCLEOTIDE SEQUENCE</scope>
    <source>
        <strain evidence="9">KEN1</strain>
        <tissue evidence="9">Leaf</tissue>
    </source>
</reference>
<proteinExistence type="inferred from homology"/>
<dbReference type="InterPro" id="IPR058922">
    <property type="entry name" value="WHD_DRP"/>
</dbReference>
<evidence type="ECO:0000259" key="7">
    <source>
        <dbReference type="Pfam" id="PF23559"/>
    </source>
</evidence>
<dbReference type="Pfam" id="PF23559">
    <property type="entry name" value="WHD_DRP"/>
    <property type="match status" value="1"/>
</dbReference>
<keyword evidence="2" id="KW-0433">Leucine-rich repeat</keyword>
<name>A0AAW2XTY2_9LAMI</name>
<dbReference type="EMBL" id="JACGWN010000003">
    <property type="protein sequence ID" value="KAL0456362.1"/>
    <property type="molecule type" value="Genomic_DNA"/>
</dbReference>
<dbReference type="PRINTS" id="PR00364">
    <property type="entry name" value="DISEASERSIST"/>
</dbReference>
<evidence type="ECO:0000256" key="3">
    <source>
        <dbReference type="ARBA" id="ARBA00022737"/>
    </source>
</evidence>
<dbReference type="GO" id="GO:0006952">
    <property type="term" value="P:defense response"/>
    <property type="evidence" value="ECO:0007669"/>
    <property type="project" value="UniProtKB-KW"/>
</dbReference>
<dbReference type="Pfam" id="PF25019">
    <property type="entry name" value="LRR_R13L1-DRL21"/>
    <property type="match status" value="1"/>
</dbReference>
<keyword evidence="5" id="KW-0611">Plant defense</keyword>
<dbReference type="AlphaFoldDB" id="A0AAW2XTY2"/>
<dbReference type="PANTHER" id="PTHR36766:SF70">
    <property type="entry name" value="DISEASE RESISTANCE PROTEIN RGA4"/>
    <property type="match status" value="1"/>
</dbReference>
<dbReference type="SUPFAM" id="SSF52540">
    <property type="entry name" value="P-loop containing nucleoside triphosphate hydrolases"/>
    <property type="match status" value="1"/>
</dbReference>
<evidence type="ECO:0000256" key="1">
    <source>
        <dbReference type="ARBA" id="ARBA00008894"/>
    </source>
</evidence>
<evidence type="ECO:0000256" key="2">
    <source>
        <dbReference type="ARBA" id="ARBA00022614"/>
    </source>
</evidence>
<comment type="caution">
    <text evidence="9">The sequence shown here is derived from an EMBL/GenBank/DDBJ whole genome shotgun (WGS) entry which is preliminary data.</text>
</comment>
<dbReference type="PANTHER" id="PTHR36766">
    <property type="entry name" value="PLANT BROAD-SPECTRUM MILDEW RESISTANCE PROTEIN RPW8"/>
    <property type="match status" value="1"/>
</dbReference>
<evidence type="ECO:0000259" key="8">
    <source>
        <dbReference type="Pfam" id="PF25019"/>
    </source>
</evidence>
<dbReference type="InterPro" id="IPR042197">
    <property type="entry name" value="Apaf_helical"/>
</dbReference>
<sequence>MVGRKIACRCGGLPLAANMISGALQGKGIDDWNSILQSGFSDSNRDASGVLQVLTVSFDRLPSPLLKKCFAFCSIFYEDEEIEKERLIQLWMAEGLLAENDGNDMESLGSRVYDILLQNSFLQEAVKDDYGNVKRSKMHDLVHDLACSVSKTESFNVKNRNADNVPSWVKYLATESLCEESHKLAKEDAIYLRALLLGGRIIDSVFRDFISLRALDLKKTDIEELTASISKLIHLRFLDVSFTKIRAFQNQFNLNGELRICNLEHVNDKEEAARARLVEKPNIHKLEVKWNQSRKCNNLNDEQVLDGLEPHSNIKSLTISGFCGDNFPSWIMNRTVDEGIRLEKLIELKLIDCNRCVEIPTLGHLPLLRILELQRLRNIRSIGPRFYYQHCGINESRRSNQPPFRALKRFILHDMTNLVEWTGISENSASTVVNAFPQLEFLKIDHCPNMTSAPTHDFSSLKELDISNVRLYKICGSNLRSLKSLTLSNARDITCLPETLLYGNQCLLNLSISYCPGLTCAEFPGQSLQSLERFYIQNCDKLKSIQYLMQGDSDNSLSSLRDLTILNCQELTHFPSTMLLSCTSLEHLWVINCHNLVSFPIDCQRTPRLSHWCMSECPNLRILPKGSISGLRHLRELSIGPFSEEVDFSSFSGIFQGIHEPQSLTRLTLHGWPQLESLPDQLQHLTSLSYLELHGFGIEVLPEWFQNLSSLEHLNLTGFKRLRHLPSKEAMQCLTKLRDLFVLGCPVLSERCKPDQSDTTECYSEWHKISHIPNVIVEGHWLKQSPLEV</sequence>
<comment type="similarity">
    <text evidence="1">Belongs to the disease resistance NB-LRR family.</text>
</comment>
<keyword evidence="6" id="KW-0067">ATP-binding</keyword>